<evidence type="ECO:0000313" key="2">
    <source>
        <dbReference type="Proteomes" id="UP000218387"/>
    </source>
</evidence>
<evidence type="ECO:0000313" key="1">
    <source>
        <dbReference type="EMBL" id="QCT70561.1"/>
    </source>
</evidence>
<organism evidence="1 2">
    <name type="scientific">Eubacterium maltosivorans</name>
    <dbReference type="NCBI Taxonomy" id="2041044"/>
    <lineage>
        <taxon>Bacteria</taxon>
        <taxon>Bacillati</taxon>
        <taxon>Bacillota</taxon>
        <taxon>Clostridia</taxon>
        <taxon>Eubacteriales</taxon>
        <taxon>Eubacteriaceae</taxon>
        <taxon>Eubacterium</taxon>
    </lineage>
</organism>
<name>A0A4P9C780_EUBML</name>
<dbReference type="KEGG" id="emt:CPZ25_004230"/>
<dbReference type="EMBL" id="CP029487">
    <property type="protein sequence ID" value="QCT70561.1"/>
    <property type="molecule type" value="Genomic_DNA"/>
</dbReference>
<keyword evidence="2" id="KW-1185">Reference proteome</keyword>
<proteinExistence type="predicted"/>
<dbReference type="Proteomes" id="UP000218387">
    <property type="component" value="Chromosome"/>
</dbReference>
<dbReference type="Pfam" id="PF22263">
    <property type="entry name" value="DUF6951"/>
    <property type="match status" value="1"/>
</dbReference>
<gene>
    <name evidence="1" type="ORF">CPZ25_004230</name>
</gene>
<dbReference type="AlphaFoldDB" id="A0A4P9C780"/>
<accession>A0A4P9C780</accession>
<dbReference type="InterPro" id="IPR054227">
    <property type="entry name" value="DUF6951"/>
</dbReference>
<protein>
    <submittedName>
        <fullName evidence="1">Uncharacterized protein</fullName>
    </submittedName>
</protein>
<reference evidence="1 2" key="1">
    <citation type="submission" date="2018-05" db="EMBL/GenBank/DDBJ databases">
        <title>Genome comparison of Eubacterium sp.</title>
        <authorList>
            <person name="Feng Y."/>
            <person name="Sanchez-Andrea I."/>
            <person name="Stams A.J.M."/>
            <person name="De Vos W.M."/>
        </authorList>
    </citation>
    <scope>NUCLEOTIDE SEQUENCE [LARGE SCALE GENOMIC DNA]</scope>
    <source>
        <strain evidence="1 2">YI</strain>
    </source>
</reference>
<sequence>MSEACQAIKKFNVVFWHKKAYDRVKILRRSEKKMTTLKLNAGPCGFNTVIKAETEKPYKVKVTVESECPHYKAVNDDLAEPLDALGICCKEKYDSNTVYKIFAKHMKHPACPVAVGVIKAMEAEAGLALKTDIEMKFE</sequence>